<evidence type="ECO:0000259" key="8">
    <source>
        <dbReference type="Pfam" id="PF04239"/>
    </source>
</evidence>
<evidence type="ECO:0000313" key="10">
    <source>
        <dbReference type="EMBL" id="AIC92468.1"/>
    </source>
</evidence>
<sequence length="214" mass="24050">MDINFYVNVALKLIVGLLFITLLINVTGKGNLAPTSPMDQLQNYVLGGIIGGVIYSNSISMAQYVVILLIWAALILLTRYAKTHIHIVGKYIDGEPVTIIKNGELLVRNCLKVNLTAKEVDFKLRTKGINDIRDVKRCIVEQNGGLTVISKEDQDVRYPVILDGRADPDVLDMMGKDEEWLMKSLNDKGIRKVSDVYMARYQNGKLYAVTYRDK</sequence>
<evidence type="ECO:0000256" key="1">
    <source>
        <dbReference type="ARBA" id="ARBA00004651"/>
    </source>
</evidence>
<evidence type="ECO:0000259" key="9">
    <source>
        <dbReference type="Pfam" id="PF20730"/>
    </source>
</evidence>
<comment type="subcellular location">
    <subcellularLocation>
        <location evidence="1">Cell membrane</location>
        <topology evidence="1">Multi-pass membrane protein</topology>
    </subcellularLocation>
</comment>
<dbReference type="PANTHER" id="PTHR34582">
    <property type="entry name" value="UPF0702 TRANSMEMBRANE PROTEIN YCAP"/>
    <property type="match status" value="1"/>
</dbReference>
<feature type="domain" description="YetF C-terminal" evidence="8">
    <location>
        <begin position="84"/>
        <end position="202"/>
    </location>
</feature>
<dbReference type="InterPro" id="IPR007353">
    <property type="entry name" value="DUF421"/>
</dbReference>
<evidence type="ECO:0000313" key="11">
    <source>
        <dbReference type="Proteomes" id="UP000028569"/>
    </source>
</evidence>
<keyword evidence="6 7" id="KW-0472">Membrane</keyword>
<dbReference type="InterPro" id="IPR023090">
    <property type="entry name" value="UPF0702_alpha/beta_dom_sf"/>
</dbReference>
<keyword evidence="5 7" id="KW-1133">Transmembrane helix</keyword>
<evidence type="ECO:0000256" key="3">
    <source>
        <dbReference type="ARBA" id="ARBA00022475"/>
    </source>
</evidence>
<dbReference type="GO" id="GO:0005886">
    <property type="term" value="C:plasma membrane"/>
    <property type="evidence" value="ECO:0007669"/>
    <property type="project" value="UniProtKB-SubCell"/>
</dbReference>
<evidence type="ECO:0008006" key="12">
    <source>
        <dbReference type="Google" id="ProtNLM"/>
    </source>
</evidence>
<evidence type="ECO:0000256" key="5">
    <source>
        <dbReference type="ARBA" id="ARBA00022989"/>
    </source>
</evidence>
<evidence type="ECO:0000256" key="2">
    <source>
        <dbReference type="ARBA" id="ARBA00006448"/>
    </source>
</evidence>
<dbReference type="AlphaFoldDB" id="A0A087VW03"/>
<dbReference type="Proteomes" id="UP000028569">
    <property type="component" value="Chromosome"/>
</dbReference>
<comment type="similarity">
    <text evidence="2">Belongs to the UPF0702 family.</text>
</comment>
<dbReference type="RefSeq" id="WP_033491193.1">
    <property type="nucleotide sequence ID" value="NZ_CP006018.1"/>
</dbReference>
<dbReference type="EMBL" id="CP006018">
    <property type="protein sequence ID" value="AIC92468.1"/>
    <property type="molecule type" value="Genomic_DNA"/>
</dbReference>
<feature type="domain" description="YetF-like N-terminal transmembrane" evidence="9">
    <location>
        <begin position="6"/>
        <end position="80"/>
    </location>
</feature>
<dbReference type="PANTHER" id="PTHR34582:SF6">
    <property type="entry name" value="UPF0702 TRANSMEMBRANE PROTEIN YCAP"/>
    <property type="match status" value="1"/>
</dbReference>
<proteinExistence type="inferred from homology"/>
<evidence type="ECO:0000256" key="7">
    <source>
        <dbReference type="SAM" id="Phobius"/>
    </source>
</evidence>
<accession>A0A087VW03</accession>
<keyword evidence="4 7" id="KW-0812">Transmembrane</keyword>
<evidence type="ECO:0000256" key="4">
    <source>
        <dbReference type="ARBA" id="ARBA00022692"/>
    </source>
</evidence>
<keyword evidence="3" id="KW-1003">Cell membrane</keyword>
<dbReference type="HOGENOM" id="CLU_077149_4_0_11"/>
<organism evidence="10 11">
    <name type="scientific">Bifidobacterium [indicum] DSM 20214 = LMG 11587</name>
    <dbReference type="NCBI Taxonomy" id="1341694"/>
    <lineage>
        <taxon>Bacteria</taxon>
        <taxon>Bacillati</taxon>
        <taxon>Actinomycetota</taxon>
        <taxon>Actinomycetes</taxon>
        <taxon>Bifidobacteriales</taxon>
        <taxon>Bifidobacteriaceae</taxon>
        <taxon>Bifidobacterium</taxon>
    </lineage>
</organism>
<evidence type="ECO:0000256" key="6">
    <source>
        <dbReference type="ARBA" id="ARBA00023136"/>
    </source>
</evidence>
<dbReference type="Gene3D" id="3.30.240.20">
    <property type="entry name" value="bsu07140 like domains"/>
    <property type="match status" value="2"/>
</dbReference>
<reference evidence="10 11" key="1">
    <citation type="journal article" date="2014" name="Appl. Environ. Microbiol.">
        <title>Genomic encyclopedia of type strains of the genus Bifidobacterium.</title>
        <authorList>
            <person name="Milani C."/>
            <person name="Lugli G.A."/>
            <person name="Duranti S."/>
            <person name="Turroni F."/>
            <person name="Bottacini F."/>
            <person name="Mangifesta M."/>
            <person name="Sanchez B."/>
            <person name="Viappiani A."/>
            <person name="Mancabelli L."/>
            <person name="Taminiau B."/>
            <person name="Delcenserie V."/>
            <person name="Barrangou R."/>
            <person name="Margolles A."/>
            <person name="van Sinderen D."/>
            <person name="Ventura M."/>
        </authorList>
    </citation>
    <scope>NUCLEOTIDE SEQUENCE [LARGE SCALE GENOMIC DNA]</scope>
    <source>
        <strain evidence="10 11">LMG 11587</strain>
    </source>
</reference>
<protein>
    <recommendedName>
        <fullName evidence="12">Membrane protein yetF</fullName>
    </recommendedName>
</protein>
<dbReference type="KEGG" id="bii:BINDI_1212"/>
<dbReference type="InterPro" id="IPR048454">
    <property type="entry name" value="YetF_N"/>
</dbReference>
<dbReference type="Pfam" id="PF20730">
    <property type="entry name" value="YetF_N"/>
    <property type="match status" value="1"/>
</dbReference>
<name>A0A087VW03_9BIFI</name>
<feature type="transmembrane region" description="Helical" evidence="7">
    <location>
        <begin position="5"/>
        <end position="24"/>
    </location>
</feature>
<keyword evidence="11" id="KW-1185">Reference proteome</keyword>
<gene>
    <name evidence="10" type="ORF">BINDI_1212</name>
</gene>
<dbReference type="Pfam" id="PF04239">
    <property type="entry name" value="DUF421"/>
    <property type="match status" value="1"/>
</dbReference>
<feature type="transmembrane region" description="Helical" evidence="7">
    <location>
        <begin position="44"/>
        <end position="77"/>
    </location>
</feature>